<evidence type="ECO:0008006" key="5">
    <source>
        <dbReference type="Google" id="ProtNLM"/>
    </source>
</evidence>
<reference evidence="1" key="3">
    <citation type="submission" date="2020-02" db="EMBL/GenBank/DDBJ databases">
        <authorList>
            <person name="Matsumoto Y."/>
            <person name="Motooka D."/>
            <person name="Nakamura S."/>
        </authorList>
    </citation>
    <scope>NUCLEOTIDE SEQUENCE</scope>
    <source>
        <strain evidence="1">JCM 6367</strain>
    </source>
</reference>
<keyword evidence="3" id="KW-1185">Reference proteome</keyword>
<name>A0A375YN38_MYCPF</name>
<dbReference type="STRING" id="39692.BST38_26625"/>
<evidence type="ECO:0000313" key="1">
    <source>
        <dbReference type="EMBL" id="BBY76934.1"/>
    </source>
</evidence>
<sequence>MGSVRSFSTDERRARLARRHHLAPGADPAASIGAVTAGLVGLHATDPSTPYLSLWARLPGFTTADLNSELYQRRSVVKQLAMRRTLWLVHRDDLAAIQSTAADRVAANETRRLAADVARAGVAADGHVWLETACAAVERHLRDHGPCSARDLREALPELTGTYDPAPGKSYGGQGHLAPRVLTVLSARGRIVRGPNDGGWTASRPLWAAADQWLPGTEPTGPDDARAALVRRWLYAFGPATVTDLKWWFGTTLGWARQALAEVGAVEVELADSRDGSPGYVLPGDDTAEPAVEPWCALLPGLDVTVMGWFDRDWYLGAHRSQVFDRNGNAGPTVWVDGRVVGAWRQDADGHVELLLLEKVGGAAGRELKARAAELTAWLGGVRVSPRFPSPLSKC</sequence>
<protein>
    <recommendedName>
        <fullName evidence="5">Winged helix DNA-binding domain-containing protein</fullName>
    </recommendedName>
</protein>
<reference evidence="1 4" key="2">
    <citation type="journal article" date="2019" name="Emerg. Microbes Infect.">
        <title>Comprehensive subspecies identification of 175 nontuberculous mycobacteria species based on 7547 genomic profiles.</title>
        <authorList>
            <person name="Matsumoto Y."/>
            <person name="Kinjo T."/>
            <person name="Motooka D."/>
            <person name="Nabeya D."/>
            <person name="Jung N."/>
            <person name="Uechi K."/>
            <person name="Horii T."/>
            <person name="Iida T."/>
            <person name="Fujita J."/>
            <person name="Nakamura S."/>
        </authorList>
    </citation>
    <scope>NUCLEOTIDE SEQUENCE [LARGE SCALE GENOMIC DNA]</scope>
    <source>
        <strain evidence="1 4">JCM 6367</strain>
    </source>
</reference>
<dbReference type="EMBL" id="AP022598">
    <property type="protein sequence ID" value="BBY76934.1"/>
    <property type="molecule type" value="Genomic_DNA"/>
</dbReference>
<accession>A0A375YN38</accession>
<proteinExistence type="predicted"/>
<evidence type="ECO:0000313" key="3">
    <source>
        <dbReference type="Proteomes" id="UP000252008"/>
    </source>
</evidence>
<dbReference type="PANTHER" id="PTHR38479">
    <property type="entry name" value="LMO0824 PROTEIN"/>
    <property type="match status" value="1"/>
</dbReference>
<dbReference type="Proteomes" id="UP000466554">
    <property type="component" value="Chromosome"/>
</dbReference>
<dbReference type="AlphaFoldDB" id="A0A375YN38"/>
<reference evidence="2 3" key="1">
    <citation type="submission" date="2018-05" db="EMBL/GenBank/DDBJ databases">
        <authorList>
            <consortium name="IHU Genomes"/>
        </authorList>
    </citation>
    <scope>NUCLEOTIDE SEQUENCE [LARGE SCALE GENOMIC DNA]</scope>
    <source>
        <strain evidence="2 3">P7335</strain>
    </source>
</reference>
<evidence type="ECO:0000313" key="2">
    <source>
        <dbReference type="EMBL" id="SRX82568.1"/>
    </source>
</evidence>
<dbReference type="EMBL" id="UEGS01000001">
    <property type="protein sequence ID" value="SRX82568.1"/>
    <property type="molecule type" value="Genomic_DNA"/>
</dbReference>
<dbReference type="Pfam" id="PF06224">
    <property type="entry name" value="AlkZ-like"/>
    <property type="match status" value="1"/>
</dbReference>
<dbReference type="PANTHER" id="PTHR38479:SF2">
    <property type="entry name" value="WINGED HELIX DNA-BINDING DOMAIN-CONTAINING PROTEIN"/>
    <property type="match status" value="1"/>
</dbReference>
<dbReference type="InterPro" id="IPR009351">
    <property type="entry name" value="AlkZ-like"/>
</dbReference>
<gene>
    <name evidence="2" type="ORF">MPP7335_04332</name>
    <name evidence="1" type="ORF">MPRF_38330</name>
</gene>
<dbReference type="Proteomes" id="UP000252008">
    <property type="component" value="Unassembled WGS sequence"/>
</dbReference>
<evidence type="ECO:0000313" key="4">
    <source>
        <dbReference type="Proteomes" id="UP000466554"/>
    </source>
</evidence>
<organism evidence="2 3">
    <name type="scientific">Mycolicibacterium parafortuitum</name>
    <name type="common">Mycobacterium parafortuitum</name>
    <dbReference type="NCBI Taxonomy" id="39692"/>
    <lineage>
        <taxon>Bacteria</taxon>
        <taxon>Bacillati</taxon>
        <taxon>Actinomycetota</taxon>
        <taxon>Actinomycetes</taxon>
        <taxon>Mycobacteriales</taxon>
        <taxon>Mycobacteriaceae</taxon>
        <taxon>Mycolicibacterium</taxon>
    </lineage>
</organism>